<evidence type="ECO:0008006" key="5">
    <source>
        <dbReference type="Google" id="ProtNLM"/>
    </source>
</evidence>
<accession>A0ABR9PUD4</accession>
<proteinExistence type="predicted"/>
<evidence type="ECO:0000256" key="2">
    <source>
        <dbReference type="SAM" id="SignalP"/>
    </source>
</evidence>
<dbReference type="EMBL" id="JAAIYO010000008">
    <property type="protein sequence ID" value="MBE4751528.1"/>
    <property type="molecule type" value="Genomic_DNA"/>
</dbReference>
<dbReference type="RefSeq" id="WP_193428730.1">
    <property type="nucleotide sequence ID" value="NZ_CBCSIP010000264.1"/>
</dbReference>
<feature type="region of interest" description="Disordered" evidence="1">
    <location>
        <begin position="28"/>
        <end position="54"/>
    </location>
</feature>
<dbReference type="PROSITE" id="PS51257">
    <property type="entry name" value="PROKAR_LIPOPROTEIN"/>
    <property type="match status" value="1"/>
</dbReference>
<comment type="caution">
    <text evidence="3">The sequence shown here is derived from an EMBL/GenBank/DDBJ whole genome shotgun (WGS) entry which is preliminary data.</text>
</comment>
<feature type="signal peptide" evidence="2">
    <location>
        <begin position="1"/>
        <end position="18"/>
    </location>
</feature>
<feature type="chain" id="PRO_5045368261" description="Lipoprotein" evidence="2">
    <location>
        <begin position="19"/>
        <end position="296"/>
    </location>
</feature>
<keyword evidence="4" id="KW-1185">Reference proteome</keyword>
<keyword evidence="2" id="KW-0732">Signal</keyword>
<protein>
    <recommendedName>
        <fullName evidence="5">Lipoprotein</fullName>
    </recommendedName>
</protein>
<name>A0ABR9PUD4_9BACT</name>
<gene>
    <name evidence="3" type="ORF">G4177_25475</name>
</gene>
<reference evidence="3 4" key="1">
    <citation type="submission" date="2020-02" db="EMBL/GenBank/DDBJ databases">
        <authorList>
            <person name="Babadi Z.K."/>
            <person name="Risdian C."/>
            <person name="Ebrahimipour G.H."/>
            <person name="Wink J."/>
        </authorList>
    </citation>
    <scope>NUCLEOTIDE SEQUENCE [LARGE SCALE GENOMIC DNA]</scope>
    <source>
        <strain evidence="3 4">ZKHCc1 1396</strain>
    </source>
</reference>
<evidence type="ECO:0000313" key="4">
    <source>
        <dbReference type="Proteomes" id="UP001516472"/>
    </source>
</evidence>
<sequence length="296" mass="29258">MSSRLVLLGGALLLGLWAAGCDDGETIRPPADAGTTVDSGVDAGDSGTVDPGDGGTGRSDFTCNVVKQDGCAAAEDCLYTDLADGGTGSRCFPGACDPVRQEGCPAGQRCTYVTLEGGDTQRQCVSAGTATEGAACTLAADAPAGQRYDSCAAGLFCKNDVLADGGTGFFCRKLCHATSDCASGDCNTVLRLPGTDELPLVCGPPSAGCDAFAQDCQGPLGCYPATNGPVCAGSGTLTPGSPCEFSNQCSPGSTCAVSDGVGTCRTLCRLPSGSPACPNGTCRAIANNGDVGACVP</sequence>
<evidence type="ECO:0000313" key="3">
    <source>
        <dbReference type="EMBL" id="MBE4751528.1"/>
    </source>
</evidence>
<organism evidence="3 4">
    <name type="scientific">Corallococcus soli</name>
    <dbReference type="NCBI Taxonomy" id="2710757"/>
    <lineage>
        <taxon>Bacteria</taxon>
        <taxon>Pseudomonadati</taxon>
        <taxon>Myxococcota</taxon>
        <taxon>Myxococcia</taxon>
        <taxon>Myxococcales</taxon>
        <taxon>Cystobacterineae</taxon>
        <taxon>Myxococcaceae</taxon>
        <taxon>Corallococcus</taxon>
    </lineage>
</organism>
<dbReference type="Proteomes" id="UP001516472">
    <property type="component" value="Unassembled WGS sequence"/>
</dbReference>
<evidence type="ECO:0000256" key="1">
    <source>
        <dbReference type="SAM" id="MobiDB-lite"/>
    </source>
</evidence>